<name>A0A7X3FGQ9_9BACL</name>
<proteinExistence type="predicted"/>
<evidence type="ECO:0000313" key="2">
    <source>
        <dbReference type="Proteomes" id="UP000490800"/>
    </source>
</evidence>
<sequence>METLPGVYRIMLNAQLDLETQEQACFELVKRHMSHKGIMHAVNLEDLKQANKARHKSFLKFFKFEENF</sequence>
<reference evidence="1 2" key="1">
    <citation type="journal article" date="2019" name="Microorganisms">
        <title>Paenibacillus lutrae sp. nov., A Chitinolytic Species Isolated from A River Otter in Castril Natural Park, Granada, Spain.</title>
        <authorList>
            <person name="Rodriguez M."/>
            <person name="Reina J.C."/>
            <person name="Bejar V."/>
            <person name="Llamas I."/>
        </authorList>
    </citation>
    <scope>NUCLEOTIDE SEQUENCE [LARGE SCALE GENOMIC DNA]</scope>
    <source>
        <strain evidence="1 2">N10</strain>
    </source>
</reference>
<dbReference type="RefSeq" id="WP_166541879.1">
    <property type="nucleotide sequence ID" value="NZ_RHLK01000003.1"/>
</dbReference>
<dbReference type="AlphaFoldDB" id="A0A7X3FGQ9"/>
<dbReference type="EMBL" id="RHLK01000003">
    <property type="protein sequence ID" value="MVO99321.1"/>
    <property type="molecule type" value="Genomic_DNA"/>
</dbReference>
<dbReference type="Proteomes" id="UP000490800">
    <property type="component" value="Unassembled WGS sequence"/>
</dbReference>
<comment type="caution">
    <text evidence="1">The sequence shown here is derived from an EMBL/GenBank/DDBJ whole genome shotgun (WGS) entry which is preliminary data.</text>
</comment>
<accession>A0A7X3FGQ9</accession>
<keyword evidence="2" id="KW-1185">Reference proteome</keyword>
<gene>
    <name evidence="1" type="ORF">EDM21_07225</name>
</gene>
<evidence type="ECO:0000313" key="1">
    <source>
        <dbReference type="EMBL" id="MVO99321.1"/>
    </source>
</evidence>
<protein>
    <submittedName>
        <fullName evidence="1">Uncharacterized protein</fullName>
    </submittedName>
</protein>
<organism evidence="1 2">
    <name type="scientific">Paenibacillus lutrae</name>
    <dbReference type="NCBI Taxonomy" id="2078573"/>
    <lineage>
        <taxon>Bacteria</taxon>
        <taxon>Bacillati</taxon>
        <taxon>Bacillota</taxon>
        <taxon>Bacilli</taxon>
        <taxon>Bacillales</taxon>
        <taxon>Paenibacillaceae</taxon>
        <taxon>Paenibacillus</taxon>
    </lineage>
</organism>